<dbReference type="GO" id="GO:0098636">
    <property type="term" value="C:protein complex involved in cell adhesion"/>
    <property type="evidence" value="ECO:0007669"/>
    <property type="project" value="TreeGrafter"/>
</dbReference>
<evidence type="ECO:0000313" key="4">
    <source>
        <dbReference type="Proteomes" id="UP000287033"/>
    </source>
</evidence>
<feature type="non-terminal residue" evidence="3">
    <location>
        <position position="1"/>
    </location>
</feature>
<keyword evidence="2" id="KW-0812">Transmembrane</keyword>
<dbReference type="OrthoDB" id="10015491at2759"/>
<dbReference type="PANTHER" id="PTHR44663">
    <property type="entry name" value="JUNCTIONAL ADHESION MOLECULE B"/>
    <property type="match status" value="1"/>
</dbReference>
<dbReference type="EMBL" id="BEZZ01001428">
    <property type="protein sequence ID" value="GCC18535.1"/>
    <property type="molecule type" value="Genomic_DNA"/>
</dbReference>
<keyword evidence="2" id="KW-0472">Membrane</keyword>
<evidence type="ECO:0000256" key="1">
    <source>
        <dbReference type="SAM" id="MobiDB-lite"/>
    </source>
</evidence>
<name>A0A401RK66_CHIPU</name>
<feature type="transmembrane region" description="Helical" evidence="2">
    <location>
        <begin position="38"/>
        <end position="61"/>
    </location>
</feature>
<dbReference type="GO" id="GO:0007159">
    <property type="term" value="P:leukocyte cell-cell adhesion"/>
    <property type="evidence" value="ECO:0007669"/>
    <property type="project" value="TreeGrafter"/>
</dbReference>
<evidence type="ECO:0000256" key="2">
    <source>
        <dbReference type="SAM" id="Phobius"/>
    </source>
</evidence>
<accession>A0A401RK66</accession>
<comment type="caution">
    <text evidence="3">The sequence shown here is derived from an EMBL/GenBank/DDBJ whole genome shotgun (WGS) entry which is preliminary data.</text>
</comment>
<dbReference type="AlphaFoldDB" id="A0A401RK66"/>
<dbReference type="SUPFAM" id="SSF48726">
    <property type="entry name" value="Immunoglobulin"/>
    <property type="match status" value="1"/>
</dbReference>
<dbReference type="GO" id="GO:0070160">
    <property type="term" value="C:tight junction"/>
    <property type="evidence" value="ECO:0007669"/>
    <property type="project" value="TreeGrafter"/>
</dbReference>
<feature type="region of interest" description="Disordered" evidence="1">
    <location>
        <begin position="67"/>
        <end position="87"/>
    </location>
</feature>
<dbReference type="GO" id="GO:0005886">
    <property type="term" value="C:plasma membrane"/>
    <property type="evidence" value="ECO:0007669"/>
    <property type="project" value="TreeGrafter"/>
</dbReference>
<reference evidence="3 4" key="1">
    <citation type="journal article" date="2018" name="Nat. Ecol. Evol.">
        <title>Shark genomes provide insights into elasmobranch evolution and the origin of vertebrates.</title>
        <authorList>
            <person name="Hara Y"/>
            <person name="Yamaguchi K"/>
            <person name="Onimaru K"/>
            <person name="Kadota M"/>
            <person name="Koyanagi M"/>
            <person name="Keeley SD"/>
            <person name="Tatsumi K"/>
            <person name="Tanaka K"/>
            <person name="Motone F"/>
            <person name="Kageyama Y"/>
            <person name="Nozu R"/>
            <person name="Adachi N"/>
            <person name="Nishimura O"/>
            <person name="Nakagawa R"/>
            <person name="Tanegashima C"/>
            <person name="Kiyatake I"/>
            <person name="Matsumoto R"/>
            <person name="Murakumo K"/>
            <person name="Nishida K"/>
            <person name="Terakita A"/>
            <person name="Kuratani S"/>
            <person name="Sato K"/>
            <person name="Hyodo S Kuraku.S."/>
        </authorList>
    </citation>
    <scope>NUCLEOTIDE SEQUENCE [LARGE SCALE GENOMIC DNA]</scope>
</reference>
<dbReference type="InterPro" id="IPR036179">
    <property type="entry name" value="Ig-like_dom_sf"/>
</dbReference>
<dbReference type="InterPro" id="IPR042625">
    <property type="entry name" value="JAM2"/>
</dbReference>
<proteinExistence type="predicted"/>
<evidence type="ECO:0000313" key="3">
    <source>
        <dbReference type="EMBL" id="GCC18535.1"/>
    </source>
</evidence>
<sequence>TFNPVQKSNSGSYHCRAQNKVASRTCSAQFMQVNDLDIGAIVITVVIIALVLSLCGLGMYYTHKKGYLGRSGSSKEKATKQTAASPVNEEFKHTKSFVI</sequence>
<protein>
    <submittedName>
        <fullName evidence="3">Uncharacterized protein</fullName>
    </submittedName>
</protein>
<keyword evidence="2" id="KW-1133">Transmembrane helix</keyword>
<dbReference type="GO" id="GO:0009986">
    <property type="term" value="C:cell surface"/>
    <property type="evidence" value="ECO:0007669"/>
    <property type="project" value="TreeGrafter"/>
</dbReference>
<keyword evidence="4" id="KW-1185">Reference proteome</keyword>
<dbReference type="STRING" id="137246.A0A401RK66"/>
<gene>
    <name evidence="3" type="ORF">chiPu_0017969</name>
</gene>
<organism evidence="3 4">
    <name type="scientific">Chiloscyllium punctatum</name>
    <name type="common">Brownbanded bambooshark</name>
    <name type="synonym">Hemiscyllium punctatum</name>
    <dbReference type="NCBI Taxonomy" id="137246"/>
    <lineage>
        <taxon>Eukaryota</taxon>
        <taxon>Metazoa</taxon>
        <taxon>Chordata</taxon>
        <taxon>Craniata</taxon>
        <taxon>Vertebrata</taxon>
        <taxon>Chondrichthyes</taxon>
        <taxon>Elasmobranchii</taxon>
        <taxon>Galeomorphii</taxon>
        <taxon>Galeoidea</taxon>
        <taxon>Orectolobiformes</taxon>
        <taxon>Hemiscylliidae</taxon>
        <taxon>Chiloscyllium</taxon>
    </lineage>
</organism>
<dbReference type="PANTHER" id="PTHR44663:SF2">
    <property type="entry name" value="JUNCTIONAL ADHESION MOLECULE B"/>
    <property type="match status" value="1"/>
</dbReference>
<dbReference type="Proteomes" id="UP000287033">
    <property type="component" value="Unassembled WGS sequence"/>
</dbReference>
<dbReference type="OMA" id="DAVMMIV"/>